<evidence type="ECO:0000313" key="2">
    <source>
        <dbReference type="Proteomes" id="UP000054995"/>
    </source>
</evidence>
<gene>
    <name evidence="1" type="ORF">T4D_5869</name>
</gene>
<sequence length="69" mass="8013">MLSKEKKVIGQLPEMDLILFLAFKHCVCTMFWKSCFTVYQGKVYDSLSTKDGIVANLRFDDFTLQNKNN</sequence>
<dbReference type="EMBL" id="JYDT01000087">
    <property type="protein sequence ID" value="KRY85608.1"/>
    <property type="molecule type" value="Genomic_DNA"/>
</dbReference>
<keyword evidence="2" id="KW-1185">Reference proteome</keyword>
<reference evidence="1 2" key="1">
    <citation type="submission" date="2015-01" db="EMBL/GenBank/DDBJ databases">
        <title>Evolution of Trichinella species and genotypes.</title>
        <authorList>
            <person name="Korhonen P.K."/>
            <person name="Edoardo P."/>
            <person name="Giuseppe L.R."/>
            <person name="Gasser R.B."/>
        </authorList>
    </citation>
    <scope>NUCLEOTIDE SEQUENCE [LARGE SCALE GENOMIC DNA]</scope>
    <source>
        <strain evidence="1">ISS470</strain>
    </source>
</reference>
<accession>A0A0V1FHT8</accession>
<evidence type="ECO:0000313" key="1">
    <source>
        <dbReference type="EMBL" id="KRY85608.1"/>
    </source>
</evidence>
<dbReference type="Proteomes" id="UP000054995">
    <property type="component" value="Unassembled WGS sequence"/>
</dbReference>
<dbReference type="AlphaFoldDB" id="A0A0V1FHT8"/>
<name>A0A0V1FHT8_TRIPS</name>
<proteinExistence type="predicted"/>
<protein>
    <submittedName>
        <fullName evidence="1">Uncharacterized protein</fullName>
    </submittedName>
</protein>
<organism evidence="1 2">
    <name type="scientific">Trichinella pseudospiralis</name>
    <name type="common">Parasitic roundworm</name>
    <dbReference type="NCBI Taxonomy" id="6337"/>
    <lineage>
        <taxon>Eukaryota</taxon>
        <taxon>Metazoa</taxon>
        <taxon>Ecdysozoa</taxon>
        <taxon>Nematoda</taxon>
        <taxon>Enoplea</taxon>
        <taxon>Dorylaimia</taxon>
        <taxon>Trichinellida</taxon>
        <taxon>Trichinellidae</taxon>
        <taxon>Trichinella</taxon>
    </lineage>
</organism>
<comment type="caution">
    <text evidence="1">The sequence shown here is derived from an EMBL/GenBank/DDBJ whole genome shotgun (WGS) entry which is preliminary data.</text>
</comment>